<proteinExistence type="inferred from homology"/>
<dbReference type="GeneID" id="38571893"/>
<evidence type="ECO:0000256" key="14">
    <source>
        <dbReference type="ARBA" id="ARBA00023136"/>
    </source>
</evidence>
<dbReference type="GO" id="GO:0004222">
    <property type="term" value="F:metalloendopeptidase activity"/>
    <property type="evidence" value="ECO:0007669"/>
    <property type="project" value="InterPro"/>
</dbReference>
<dbReference type="PROSITE" id="PS00674">
    <property type="entry name" value="AAA"/>
    <property type="match status" value="1"/>
</dbReference>
<dbReference type="SUPFAM" id="SSF140990">
    <property type="entry name" value="FtsH protease domain-like"/>
    <property type="match status" value="1"/>
</dbReference>
<feature type="transmembrane region" description="Helical" evidence="16">
    <location>
        <begin position="27"/>
        <end position="45"/>
    </location>
</feature>
<evidence type="ECO:0000256" key="4">
    <source>
        <dbReference type="ARBA" id="ARBA00010550"/>
    </source>
</evidence>
<comment type="cofactor">
    <cofactor evidence="1">
        <name>Zn(2+)</name>
        <dbReference type="ChEBI" id="CHEBI:29105"/>
    </cofactor>
</comment>
<protein>
    <submittedName>
        <fullName evidence="18">Cell division protein</fullName>
    </submittedName>
</protein>
<evidence type="ECO:0000256" key="2">
    <source>
        <dbReference type="ARBA" id="ARBA00004370"/>
    </source>
</evidence>
<dbReference type="Pfam" id="PF01434">
    <property type="entry name" value="Peptidase_M41"/>
    <property type="match status" value="1"/>
</dbReference>
<evidence type="ECO:0000256" key="6">
    <source>
        <dbReference type="ARBA" id="ARBA00022692"/>
    </source>
</evidence>
<name>A0A3G2QZI2_9STRA</name>
<reference evidence="18" key="1">
    <citation type="submission" date="2018-08" db="EMBL/GenBank/DDBJ databases">
        <title>Comparative Plastid Genomics of Synurophyceae: Evolutionary Evidence of Lateral Gene Transfer and Inverted Repeat Dynamics.</title>
        <authorList>
            <person name="Kim J.I."/>
            <person name="Shin H."/>
            <person name="Skaloud P."/>
            <person name="Jung J."/>
            <person name="Yoon H.S."/>
            <person name="Archibald J.M."/>
            <person name="Shin W."/>
        </authorList>
    </citation>
    <scope>NUCLEOTIDE SEQUENCE</scope>
    <source>
        <strain evidence="18">CCMP1782</strain>
    </source>
</reference>
<evidence type="ECO:0000256" key="16">
    <source>
        <dbReference type="SAM" id="Phobius"/>
    </source>
</evidence>
<dbReference type="InterPro" id="IPR000642">
    <property type="entry name" value="Peptidase_M41"/>
</dbReference>
<dbReference type="InterPro" id="IPR003959">
    <property type="entry name" value="ATPase_AAA_core"/>
</dbReference>
<dbReference type="SMART" id="SM00382">
    <property type="entry name" value="AAA"/>
    <property type="match status" value="1"/>
</dbReference>
<keyword evidence="7" id="KW-0479">Metal-binding</keyword>
<evidence type="ECO:0000256" key="12">
    <source>
        <dbReference type="ARBA" id="ARBA00022989"/>
    </source>
</evidence>
<organism evidence="18">
    <name type="scientific">Mallomonas splendens</name>
    <dbReference type="NCBI Taxonomy" id="52552"/>
    <lineage>
        <taxon>Eukaryota</taxon>
        <taxon>Sar</taxon>
        <taxon>Stramenopiles</taxon>
        <taxon>Ochrophyta</taxon>
        <taxon>Synurophyceae</taxon>
        <taxon>Synurales</taxon>
        <taxon>Mallomonadaceae</taxon>
        <taxon>Mallomonas</taxon>
    </lineage>
</organism>
<dbReference type="InterPro" id="IPR041569">
    <property type="entry name" value="AAA_lid_3"/>
</dbReference>
<evidence type="ECO:0000259" key="17">
    <source>
        <dbReference type="SMART" id="SM00382"/>
    </source>
</evidence>
<dbReference type="PANTHER" id="PTHR23076:SF113">
    <property type="entry name" value="ATP-DEPENDENT ZINC METALLOPROTEASE FTSH 1, CHLOROPLASTIC-RELATED"/>
    <property type="match status" value="1"/>
</dbReference>
<dbReference type="GO" id="GO:0005524">
    <property type="term" value="F:ATP binding"/>
    <property type="evidence" value="ECO:0007669"/>
    <property type="project" value="UniProtKB-KW"/>
</dbReference>
<gene>
    <name evidence="18" type="primary">fstH</name>
</gene>
<sequence>MKNFLFILSNLENISFFQVLNIENSSFSFFLFIFGLIIFFADKILGIIEKLWDSLSEGIYDPIIDSYDPFGEFTSLDQNIVQVITDIKITFEEVAGNEEAKQELKEVIKFLKNPEKFGKLGAGVPKGVLLGGPPGTGKTLLAKAVAGEAGVPFLKVSGSQFVELLVGVGAARVRELFDKARLLKPSIIFIDEIDSIAKARSTGSSMGGGNDEREQTLNQILTEMDGFESDTGIVVIAATNRIDILDPAIKRAGRFDRQITITNPTLKERQAILKVHSRGKKLDPSVSLTQIAQRTIGFSGADLANVLNESAILATRRRKDFITMEEINTSIDRIVIGLEGKQILRVKARQLTAFHEMGHAFAGSLINENNGIEKLTLVPRGNTQGTTWTIPSANQYNSRKIFVNQVLVAIGGRAAEEILNGTSECTVGAQMDLAQMTRTVRTMVLRYAMARLQELKQQAQQRNLFFLGSDVKQELNNIIDTFTTNFMDITFNEITEFLSVIRPGGERLVDQLMISEELTGKDLRTIAREYISNLTSPELLYNSRQSSLFDLLAPELKKSLAEVEEEKL</sequence>
<dbReference type="GO" id="GO:0051301">
    <property type="term" value="P:cell division"/>
    <property type="evidence" value="ECO:0007669"/>
    <property type="project" value="UniProtKB-KW"/>
</dbReference>
<dbReference type="EMBL" id="MH795131">
    <property type="protein sequence ID" value="AYO28536.1"/>
    <property type="molecule type" value="Genomic_DNA"/>
</dbReference>
<dbReference type="CDD" id="cd19501">
    <property type="entry name" value="RecA-like_FtsH"/>
    <property type="match status" value="1"/>
</dbReference>
<dbReference type="Gene3D" id="1.10.8.60">
    <property type="match status" value="1"/>
</dbReference>
<dbReference type="GO" id="GO:0046872">
    <property type="term" value="F:metal ion binding"/>
    <property type="evidence" value="ECO:0007669"/>
    <property type="project" value="UniProtKB-KW"/>
</dbReference>
<evidence type="ECO:0000256" key="5">
    <source>
        <dbReference type="ARBA" id="ARBA00022670"/>
    </source>
</evidence>
<evidence type="ECO:0000256" key="10">
    <source>
        <dbReference type="ARBA" id="ARBA00022833"/>
    </source>
</evidence>
<dbReference type="InterPro" id="IPR037219">
    <property type="entry name" value="Peptidase_M41-like"/>
</dbReference>
<comment type="similarity">
    <text evidence="3">In the C-terminal section; belongs to the peptidase M41 family.</text>
</comment>
<dbReference type="InterPro" id="IPR027417">
    <property type="entry name" value="P-loop_NTPase"/>
</dbReference>
<keyword evidence="18" id="KW-0132">Cell division</keyword>
<keyword evidence="14 16" id="KW-0472">Membrane</keyword>
<dbReference type="PANTHER" id="PTHR23076">
    <property type="entry name" value="METALLOPROTEASE M41 FTSH"/>
    <property type="match status" value="1"/>
</dbReference>
<dbReference type="GO" id="GO:0009535">
    <property type="term" value="C:chloroplast thylakoid membrane"/>
    <property type="evidence" value="ECO:0007669"/>
    <property type="project" value="TreeGrafter"/>
</dbReference>
<dbReference type="Pfam" id="PF00004">
    <property type="entry name" value="AAA"/>
    <property type="match status" value="1"/>
</dbReference>
<keyword evidence="18" id="KW-0131">Cell cycle</keyword>
<evidence type="ECO:0000256" key="13">
    <source>
        <dbReference type="ARBA" id="ARBA00023049"/>
    </source>
</evidence>
<dbReference type="Pfam" id="PF17862">
    <property type="entry name" value="AAA_lid_3"/>
    <property type="match status" value="1"/>
</dbReference>
<keyword evidence="8 15" id="KW-0547">Nucleotide-binding</keyword>
<geneLocation type="plastid" evidence="18"/>
<keyword evidence="18" id="KW-0934">Plastid</keyword>
<dbReference type="GO" id="GO:0010304">
    <property type="term" value="P:PSII associated light-harvesting complex II catabolic process"/>
    <property type="evidence" value="ECO:0007669"/>
    <property type="project" value="UniProtKB-ARBA"/>
</dbReference>
<comment type="similarity">
    <text evidence="15">Belongs to the AAA ATPase family.</text>
</comment>
<dbReference type="RefSeq" id="YP_009545382.1">
    <property type="nucleotide sequence ID" value="NC_040135.1"/>
</dbReference>
<dbReference type="Gene3D" id="3.40.50.300">
    <property type="entry name" value="P-loop containing nucleotide triphosphate hydrolases"/>
    <property type="match status" value="1"/>
</dbReference>
<comment type="subcellular location">
    <subcellularLocation>
        <location evidence="2">Membrane</location>
    </subcellularLocation>
</comment>
<evidence type="ECO:0000256" key="8">
    <source>
        <dbReference type="ARBA" id="ARBA00022741"/>
    </source>
</evidence>
<dbReference type="GO" id="GO:0004176">
    <property type="term" value="F:ATP-dependent peptidase activity"/>
    <property type="evidence" value="ECO:0007669"/>
    <property type="project" value="InterPro"/>
</dbReference>
<dbReference type="GO" id="GO:0016887">
    <property type="term" value="F:ATP hydrolysis activity"/>
    <property type="evidence" value="ECO:0007669"/>
    <property type="project" value="InterPro"/>
</dbReference>
<evidence type="ECO:0000313" key="18">
    <source>
        <dbReference type="EMBL" id="AYO28536.1"/>
    </source>
</evidence>
<dbReference type="FunFam" id="3.40.50.300:FF:000001">
    <property type="entry name" value="ATP-dependent zinc metalloprotease FtsH"/>
    <property type="match status" value="1"/>
</dbReference>
<dbReference type="InterPro" id="IPR003960">
    <property type="entry name" value="ATPase_AAA_CS"/>
</dbReference>
<keyword evidence="5" id="KW-0645">Protease</keyword>
<evidence type="ECO:0000256" key="11">
    <source>
        <dbReference type="ARBA" id="ARBA00022840"/>
    </source>
</evidence>
<evidence type="ECO:0000256" key="7">
    <source>
        <dbReference type="ARBA" id="ARBA00022723"/>
    </source>
</evidence>
<keyword evidence="9" id="KW-0378">Hydrolase</keyword>
<feature type="domain" description="AAA+ ATPase" evidence="17">
    <location>
        <begin position="124"/>
        <end position="265"/>
    </location>
</feature>
<comment type="similarity">
    <text evidence="4">In the N-terminal section; belongs to the AAA ATPase family.</text>
</comment>
<keyword evidence="12 16" id="KW-1133">Transmembrane helix</keyword>
<keyword evidence="13" id="KW-0482">Metalloprotease</keyword>
<evidence type="ECO:0000256" key="1">
    <source>
        <dbReference type="ARBA" id="ARBA00001947"/>
    </source>
</evidence>
<dbReference type="GO" id="GO:0006508">
    <property type="term" value="P:proteolysis"/>
    <property type="evidence" value="ECO:0007669"/>
    <property type="project" value="UniProtKB-KW"/>
</dbReference>
<dbReference type="AlphaFoldDB" id="A0A3G2QZI2"/>
<keyword evidence="10" id="KW-0862">Zinc</keyword>
<dbReference type="Gene3D" id="1.20.58.760">
    <property type="entry name" value="Peptidase M41"/>
    <property type="match status" value="1"/>
</dbReference>
<evidence type="ECO:0000256" key="15">
    <source>
        <dbReference type="RuleBase" id="RU003651"/>
    </source>
</evidence>
<dbReference type="SUPFAM" id="SSF52540">
    <property type="entry name" value="P-loop containing nucleoside triphosphate hydrolases"/>
    <property type="match status" value="1"/>
</dbReference>
<accession>A0A3G2QZI2</accession>
<keyword evidence="6 16" id="KW-0812">Transmembrane</keyword>
<dbReference type="InterPro" id="IPR003593">
    <property type="entry name" value="AAA+_ATPase"/>
</dbReference>
<dbReference type="FunFam" id="1.10.8.60:FF:000001">
    <property type="entry name" value="ATP-dependent zinc metalloprotease FtsH"/>
    <property type="match status" value="1"/>
</dbReference>
<evidence type="ECO:0000256" key="9">
    <source>
        <dbReference type="ARBA" id="ARBA00022801"/>
    </source>
</evidence>
<evidence type="ECO:0000256" key="3">
    <source>
        <dbReference type="ARBA" id="ARBA00010044"/>
    </source>
</evidence>
<keyword evidence="11 15" id="KW-0067">ATP-binding</keyword>